<dbReference type="GeneID" id="54467603"/>
<keyword evidence="2" id="KW-1133">Transmembrane helix</keyword>
<reference evidence="5" key="3">
    <citation type="submission" date="2025-04" db="UniProtKB">
        <authorList>
            <consortium name="RefSeq"/>
        </authorList>
    </citation>
    <scope>IDENTIFICATION</scope>
    <source>
        <strain evidence="5">CBS 304.34</strain>
    </source>
</reference>
<evidence type="ECO:0000313" key="3">
    <source>
        <dbReference type="EMBL" id="KAF2805730.1"/>
    </source>
</evidence>
<evidence type="ECO:0000256" key="1">
    <source>
        <dbReference type="SAM" id="MobiDB-lite"/>
    </source>
</evidence>
<dbReference type="RefSeq" id="XP_033572694.1">
    <property type="nucleotide sequence ID" value="XM_033726710.1"/>
</dbReference>
<evidence type="ECO:0000313" key="4">
    <source>
        <dbReference type="Proteomes" id="UP000504636"/>
    </source>
</evidence>
<evidence type="ECO:0000256" key="2">
    <source>
        <dbReference type="SAM" id="Phobius"/>
    </source>
</evidence>
<sequence length="196" mass="21901">YLKPNIFQRFEALKSRALWTSSNSRAIKHGSTIYTTYTTKHHQSIARHKTDTSDTSANPLTPTSPVPHPQPQSHHHSTMPTPTPVTPAHTSFRPHSLLSPNNPTELASPIPSPSPQSLPRSIRYNALYCPLLFLLYEHLVTTPLSGSYTLAWPSHLASLAVFCFIALPVALFPPRRLATHWQRATLGVYWATLRVV</sequence>
<keyword evidence="2" id="KW-0812">Transmembrane</keyword>
<proteinExistence type="predicted"/>
<reference evidence="5" key="2">
    <citation type="submission" date="2020-04" db="EMBL/GenBank/DDBJ databases">
        <authorList>
            <consortium name="NCBI Genome Project"/>
        </authorList>
    </citation>
    <scope>NUCLEOTIDE SEQUENCE</scope>
    <source>
        <strain evidence="5">CBS 304.34</strain>
    </source>
</reference>
<protein>
    <submittedName>
        <fullName evidence="3 5">Uncharacterized protein</fullName>
    </submittedName>
</protein>
<feature type="region of interest" description="Disordered" evidence="1">
    <location>
        <begin position="39"/>
        <end position="115"/>
    </location>
</feature>
<dbReference type="EMBL" id="MU003709">
    <property type="protein sequence ID" value="KAF2805730.1"/>
    <property type="molecule type" value="Genomic_DNA"/>
</dbReference>
<name>A0A6A6YAK0_9PEZI</name>
<gene>
    <name evidence="3 5" type="ORF">BDZ99DRAFT_540415</name>
</gene>
<feature type="transmembrane region" description="Helical" evidence="2">
    <location>
        <begin position="152"/>
        <end position="173"/>
    </location>
</feature>
<accession>A0A6A6YAK0</accession>
<evidence type="ECO:0000313" key="5">
    <source>
        <dbReference type="RefSeq" id="XP_033572694.1"/>
    </source>
</evidence>
<keyword evidence="4" id="KW-1185">Reference proteome</keyword>
<organism evidence="3">
    <name type="scientific">Mytilinidion resinicola</name>
    <dbReference type="NCBI Taxonomy" id="574789"/>
    <lineage>
        <taxon>Eukaryota</taxon>
        <taxon>Fungi</taxon>
        <taxon>Dikarya</taxon>
        <taxon>Ascomycota</taxon>
        <taxon>Pezizomycotina</taxon>
        <taxon>Dothideomycetes</taxon>
        <taxon>Pleosporomycetidae</taxon>
        <taxon>Mytilinidiales</taxon>
        <taxon>Mytilinidiaceae</taxon>
        <taxon>Mytilinidion</taxon>
    </lineage>
</organism>
<dbReference type="AlphaFoldDB" id="A0A6A6YAK0"/>
<feature type="non-terminal residue" evidence="3">
    <location>
        <position position="1"/>
    </location>
</feature>
<reference evidence="3 5" key="1">
    <citation type="journal article" date="2020" name="Stud. Mycol.">
        <title>101 Dothideomycetes genomes: a test case for predicting lifestyles and emergence of pathogens.</title>
        <authorList>
            <person name="Haridas S."/>
            <person name="Albert R."/>
            <person name="Binder M."/>
            <person name="Bloem J."/>
            <person name="Labutti K."/>
            <person name="Salamov A."/>
            <person name="Andreopoulos B."/>
            <person name="Baker S."/>
            <person name="Barry K."/>
            <person name="Bills G."/>
            <person name="Bluhm B."/>
            <person name="Cannon C."/>
            <person name="Castanera R."/>
            <person name="Culley D."/>
            <person name="Daum C."/>
            <person name="Ezra D."/>
            <person name="Gonzalez J."/>
            <person name="Henrissat B."/>
            <person name="Kuo A."/>
            <person name="Liang C."/>
            <person name="Lipzen A."/>
            <person name="Lutzoni F."/>
            <person name="Magnuson J."/>
            <person name="Mondo S."/>
            <person name="Nolan M."/>
            <person name="Ohm R."/>
            <person name="Pangilinan J."/>
            <person name="Park H.-J."/>
            <person name="Ramirez L."/>
            <person name="Alfaro M."/>
            <person name="Sun H."/>
            <person name="Tritt A."/>
            <person name="Yoshinaga Y."/>
            <person name="Zwiers L.-H."/>
            <person name="Turgeon B."/>
            <person name="Goodwin S."/>
            <person name="Spatafora J."/>
            <person name="Crous P."/>
            <person name="Grigoriev I."/>
        </authorList>
    </citation>
    <scope>NUCLEOTIDE SEQUENCE</scope>
    <source>
        <strain evidence="3 5">CBS 304.34</strain>
    </source>
</reference>
<dbReference type="Proteomes" id="UP000504636">
    <property type="component" value="Unplaced"/>
</dbReference>
<keyword evidence="2" id="KW-0472">Membrane</keyword>
<feature type="transmembrane region" description="Helical" evidence="2">
    <location>
        <begin position="122"/>
        <end position="140"/>
    </location>
</feature>